<dbReference type="Pfam" id="PF13853">
    <property type="entry name" value="7tm_4"/>
    <property type="match status" value="1"/>
</dbReference>
<keyword evidence="12 13" id="KW-0807">Transducer</keyword>
<accession>A0A6P7LBW1</accession>
<dbReference type="GO" id="GO:0005886">
    <property type="term" value="C:plasma membrane"/>
    <property type="evidence" value="ECO:0007669"/>
    <property type="project" value="UniProtKB-SubCell"/>
</dbReference>
<evidence type="ECO:0000256" key="6">
    <source>
        <dbReference type="ARBA" id="ARBA00022989"/>
    </source>
</evidence>
<keyword evidence="11" id="KW-0325">Glycoprotein</keyword>
<comment type="subcellular location">
    <subcellularLocation>
        <location evidence="1 14">Cell membrane</location>
        <topology evidence="1 14">Multi-pass membrane protein</topology>
    </subcellularLocation>
</comment>
<evidence type="ECO:0000256" key="11">
    <source>
        <dbReference type="ARBA" id="ARBA00023180"/>
    </source>
</evidence>
<dbReference type="PROSITE" id="PS00237">
    <property type="entry name" value="G_PROTEIN_RECEP_F1_1"/>
    <property type="match status" value="1"/>
</dbReference>
<dbReference type="RefSeq" id="XP_028992101.2">
    <property type="nucleotide sequence ID" value="XM_029136268.2"/>
</dbReference>
<feature type="transmembrane region" description="Helical" evidence="14">
    <location>
        <begin position="295"/>
        <end position="316"/>
    </location>
</feature>
<dbReference type="Gene3D" id="1.20.1070.10">
    <property type="entry name" value="Rhodopsin 7-helix transmembrane proteins"/>
    <property type="match status" value="1"/>
</dbReference>
<keyword evidence="3 14" id="KW-0716">Sensory transduction</keyword>
<dbReference type="KEGG" id="bspl:114846982"/>
<evidence type="ECO:0000256" key="13">
    <source>
        <dbReference type="RuleBase" id="RU000688"/>
    </source>
</evidence>
<dbReference type="InterPro" id="IPR017452">
    <property type="entry name" value="GPCR_Rhodpsn_7TM"/>
</dbReference>
<dbReference type="PANTHER" id="PTHR26451">
    <property type="entry name" value="G_PROTEIN_RECEP_F1_2 DOMAIN-CONTAINING PROTEIN"/>
    <property type="match status" value="1"/>
</dbReference>
<evidence type="ECO:0000256" key="2">
    <source>
        <dbReference type="ARBA" id="ARBA00022475"/>
    </source>
</evidence>
<dbReference type="AlphaFoldDB" id="A0A6P7LBW1"/>
<feature type="transmembrane region" description="Helical" evidence="14">
    <location>
        <begin position="87"/>
        <end position="107"/>
    </location>
</feature>
<dbReference type="PROSITE" id="PS50262">
    <property type="entry name" value="G_PROTEIN_RECEP_F1_2"/>
    <property type="match status" value="1"/>
</dbReference>
<evidence type="ECO:0000256" key="8">
    <source>
        <dbReference type="ARBA" id="ARBA00023136"/>
    </source>
</evidence>
<evidence type="ECO:0000259" key="15">
    <source>
        <dbReference type="PROSITE" id="PS50262"/>
    </source>
</evidence>
<dbReference type="InParanoid" id="A0A6P7LBW1"/>
<feature type="transmembrane region" description="Helical" evidence="14">
    <location>
        <begin position="264"/>
        <end position="283"/>
    </location>
</feature>
<dbReference type="PRINTS" id="PR00237">
    <property type="entry name" value="GPCRRHODOPSN"/>
</dbReference>
<proteinExistence type="inferred from homology"/>
<keyword evidence="2 14" id="KW-1003">Cell membrane</keyword>
<feature type="transmembrane region" description="Helical" evidence="14">
    <location>
        <begin position="127"/>
        <end position="148"/>
    </location>
</feature>
<sequence length="333" mass="37750">MVTWSVHSLTRSREVKPLLVRVCQVGVTLPMDNSSYFNLSIFLNIGPYRYPAFVLCLLLYVFIVCANLVIIVVILRERALHEAMYVFIALLSTNALYGSVGFFPRFLLDILSDAHLIGRPACFAQIYVIYSYAFSEVTILGVMSYDRYVAVCQPLHYHSRMTSRRVKQLAALALICPAFYNSVSIYMTAMFPLCGNKIQKVYCASWNIAKLSCVTSAITQIVATIAAAIVSFLPICCILYSYSRIVLLCWKSSSMFRWKVLQSCLPHIISIMIYVLTSFSDTILNRYELHDLNPLLAIIVSLEFIVIPPVLNPLVYGLKLPEIRTHIVKKRLN</sequence>
<feature type="transmembrane region" description="Helical" evidence="14">
    <location>
        <begin position="52"/>
        <end position="75"/>
    </location>
</feature>
<organism evidence="16 17">
    <name type="scientific">Betta splendens</name>
    <name type="common">Siamese fighting fish</name>
    <dbReference type="NCBI Taxonomy" id="158456"/>
    <lineage>
        <taxon>Eukaryota</taxon>
        <taxon>Metazoa</taxon>
        <taxon>Chordata</taxon>
        <taxon>Craniata</taxon>
        <taxon>Vertebrata</taxon>
        <taxon>Euteleostomi</taxon>
        <taxon>Actinopterygii</taxon>
        <taxon>Neopterygii</taxon>
        <taxon>Teleostei</taxon>
        <taxon>Neoteleostei</taxon>
        <taxon>Acanthomorphata</taxon>
        <taxon>Anabantaria</taxon>
        <taxon>Anabantiformes</taxon>
        <taxon>Anabantoidei</taxon>
        <taxon>Osphronemidae</taxon>
        <taxon>Betta</taxon>
    </lineage>
</organism>
<dbReference type="FunCoup" id="A0A6P7LBW1">
    <property type="interactions" value="198"/>
</dbReference>
<dbReference type="GeneID" id="114846982"/>
<evidence type="ECO:0000256" key="10">
    <source>
        <dbReference type="ARBA" id="ARBA00023170"/>
    </source>
</evidence>
<dbReference type="OrthoDB" id="6147321at2759"/>
<dbReference type="InterPro" id="IPR000725">
    <property type="entry name" value="Olfact_rcpt"/>
</dbReference>
<gene>
    <name evidence="17" type="primary">LOC114846982</name>
</gene>
<keyword evidence="5 14" id="KW-0552">Olfaction</keyword>
<dbReference type="PRINTS" id="PR00245">
    <property type="entry name" value="OLFACTORYR"/>
</dbReference>
<dbReference type="InterPro" id="IPR052921">
    <property type="entry name" value="GPCR1_Superfamily_Member"/>
</dbReference>
<dbReference type="InterPro" id="IPR000276">
    <property type="entry name" value="GPCR_Rhodpsn"/>
</dbReference>
<dbReference type="SUPFAM" id="SSF81321">
    <property type="entry name" value="Family A G protein-coupled receptor-like"/>
    <property type="match status" value="1"/>
</dbReference>
<keyword evidence="7 13" id="KW-0297">G-protein coupled receptor</keyword>
<keyword evidence="9" id="KW-1015">Disulfide bond</keyword>
<dbReference type="FunFam" id="1.20.1070.10:FF:000024">
    <property type="entry name" value="Olfactory receptor"/>
    <property type="match status" value="1"/>
</dbReference>
<feature type="transmembrane region" description="Helical" evidence="14">
    <location>
        <begin position="221"/>
        <end position="243"/>
    </location>
</feature>
<feature type="domain" description="G-protein coupled receptors family 1 profile" evidence="15">
    <location>
        <begin position="66"/>
        <end position="316"/>
    </location>
</feature>
<evidence type="ECO:0000256" key="5">
    <source>
        <dbReference type="ARBA" id="ARBA00022725"/>
    </source>
</evidence>
<evidence type="ECO:0000256" key="14">
    <source>
        <dbReference type="RuleBase" id="RU363047"/>
    </source>
</evidence>
<protein>
    <recommendedName>
        <fullName evidence="14">Olfactory receptor</fullName>
    </recommendedName>
</protein>
<evidence type="ECO:0000313" key="16">
    <source>
        <dbReference type="Proteomes" id="UP000515150"/>
    </source>
</evidence>
<evidence type="ECO:0000256" key="4">
    <source>
        <dbReference type="ARBA" id="ARBA00022692"/>
    </source>
</evidence>
<keyword evidence="10 13" id="KW-0675">Receptor</keyword>
<evidence type="ECO:0000256" key="7">
    <source>
        <dbReference type="ARBA" id="ARBA00023040"/>
    </source>
</evidence>
<keyword evidence="6 14" id="KW-1133">Transmembrane helix</keyword>
<keyword evidence="16" id="KW-1185">Reference proteome</keyword>
<dbReference type="GO" id="GO:0004984">
    <property type="term" value="F:olfactory receptor activity"/>
    <property type="evidence" value="ECO:0007669"/>
    <property type="project" value="InterPro"/>
</dbReference>
<dbReference type="PANTHER" id="PTHR26451:SF847">
    <property type="entry name" value="ODORANT RECEPTOR-RELATED"/>
    <property type="match status" value="1"/>
</dbReference>
<feature type="transmembrane region" description="Helical" evidence="14">
    <location>
        <begin position="169"/>
        <end position="189"/>
    </location>
</feature>
<keyword evidence="4 13" id="KW-0812">Transmembrane</keyword>
<reference evidence="17" key="1">
    <citation type="submission" date="2025-08" db="UniProtKB">
        <authorList>
            <consortium name="RefSeq"/>
        </authorList>
    </citation>
    <scope>IDENTIFICATION</scope>
</reference>
<name>A0A6P7LBW1_BETSP</name>
<dbReference type="Proteomes" id="UP000515150">
    <property type="component" value="Chromosome 21"/>
</dbReference>
<evidence type="ECO:0000256" key="1">
    <source>
        <dbReference type="ARBA" id="ARBA00004651"/>
    </source>
</evidence>
<dbReference type="GO" id="GO:0005549">
    <property type="term" value="F:odorant binding"/>
    <property type="evidence" value="ECO:0007669"/>
    <property type="project" value="TreeGrafter"/>
</dbReference>
<comment type="similarity">
    <text evidence="13">Belongs to the G-protein coupled receptor 1 family.</text>
</comment>
<evidence type="ECO:0000256" key="3">
    <source>
        <dbReference type="ARBA" id="ARBA00022606"/>
    </source>
</evidence>
<dbReference type="GO" id="GO:0004930">
    <property type="term" value="F:G protein-coupled receptor activity"/>
    <property type="evidence" value="ECO:0007669"/>
    <property type="project" value="UniProtKB-KW"/>
</dbReference>
<evidence type="ECO:0000256" key="9">
    <source>
        <dbReference type="ARBA" id="ARBA00023157"/>
    </source>
</evidence>
<evidence type="ECO:0000313" key="17">
    <source>
        <dbReference type="RefSeq" id="XP_028992101.2"/>
    </source>
</evidence>
<evidence type="ECO:0000256" key="12">
    <source>
        <dbReference type="ARBA" id="ARBA00023224"/>
    </source>
</evidence>
<keyword evidence="8 14" id="KW-0472">Membrane</keyword>